<dbReference type="AlphaFoldDB" id="A0A6C0KCV4"/>
<dbReference type="EMBL" id="MN740848">
    <property type="protein sequence ID" value="QHU15011.1"/>
    <property type="molecule type" value="Genomic_DNA"/>
</dbReference>
<evidence type="ECO:0000313" key="1">
    <source>
        <dbReference type="EMBL" id="QHU15011.1"/>
    </source>
</evidence>
<accession>A0A6C0KCV4</accession>
<organism evidence="1">
    <name type="scientific">viral metagenome</name>
    <dbReference type="NCBI Taxonomy" id="1070528"/>
    <lineage>
        <taxon>unclassified sequences</taxon>
        <taxon>metagenomes</taxon>
        <taxon>organismal metagenomes</taxon>
    </lineage>
</organism>
<sequence length="54" mass="6570">MDIILDKLPTPSISRNTTSKMFTKIKKDKQREKKVKYLDKLFDKLFLDKYFNEK</sequence>
<name>A0A6C0KCV4_9ZZZZ</name>
<reference evidence="1" key="1">
    <citation type="journal article" date="2020" name="Nature">
        <title>Giant virus diversity and host interactions through global metagenomics.</title>
        <authorList>
            <person name="Schulz F."/>
            <person name="Roux S."/>
            <person name="Paez-Espino D."/>
            <person name="Jungbluth S."/>
            <person name="Walsh D.A."/>
            <person name="Denef V.J."/>
            <person name="McMahon K.D."/>
            <person name="Konstantinidis K.T."/>
            <person name="Eloe-Fadrosh E.A."/>
            <person name="Kyrpides N.C."/>
            <person name="Woyke T."/>
        </authorList>
    </citation>
    <scope>NUCLEOTIDE SEQUENCE</scope>
    <source>
        <strain evidence="1">GVMAG-S-1102244-55</strain>
    </source>
</reference>
<protein>
    <submittedName>
        <fullName evidence="1">Uncharacterized protein</fullName>
    </submittedName>
</protein>
<proteinExistence type="predicted"/>